<evidence type="ECO:0000313" key="4">
    <source>
        <dbReference type="Proteomes" id="UP001566132"/>
    </source>
</evidence>
<dbReference type="EMBL" id="JBDJPC010000009">
    <property type="protein sequence ID" value="KAL1490849.1"/>
    <property type="molecule type" value="Genomic_DNA"/>
</dbReference>
<comment type="caution">
    <text evidence="3">The sequence shown here is derived from an EMBL/GenBank/DDBJ whole genome shotgun (WGS) entry which is preliminary data.</text>
</comment>
<evidence type="ECO:0008006" key="5">
    <source>
        <dbReference type="Google" id="ProtNLM"/>
    </source>
</evidence>
<feature type="region of interest" description="Disordered" evidence="1">
    <location>
        <begin position="301"/>
        <end position="322"/>
    </location>
</feature>
<sequence>MQQLNYPANLANGLVSFIINLLIYTLMVNYSQAIKELSLGDNKLCSTFTTRKIRYESLLVTEGRSNEHSLSWIMPDICKFEVQSAYPRGGVIAVIQNLNLRKNMTTGQCIDYIQFRSRKGLSSQRFCGLIDGRQRMNYNFDDDAPENVYPEFYPLSYSTSFIDVDGALDVVIYIAREPLNSLEKTAFSVVFTSYQDCSIYSHNIKGVSLKECEKKHDLKICINGNYFHDGYINCPHFGCLDEENCILSDMITSNTSTERVIIGSISTLCILFILFVLIVWAFKKHKLFCWAEEFASTSSPSALSRRSTTDNNREISTSIHRY</sequence>
<keyword evidence="2" id="KW-0812">Transmembrane</keyword>
<gene>
    <name evidence="3" type="ORF">ABEB36_011534</name>
</gene>
<dbReference type="Proteomes" id="UP001566132">
    <property type="component" value="Unassembled WGS sequence"/>
</dbReference>
<keyword evidence="2" id="KW-0472">Membrane</keyword>
<protein>
    <recommendedName>
        <fullName evidence="5">CUB domain-containing protein</fullName>
    </recommendedName>
</protein>
<keyword evidence="4" id="KW-1185">Reference proteome</keyword>
<reference evidence="3 4" key="1">
    <citation type="submission" date="2024-05" db="EMBL/GenBank/DDBJ databases">
        <title>Genetic variation in Jamaican populations of the coffee berry borer (Hypothenemus hampei).</title>
        <authorList>
            <person name="Errbii M."/>
            <person name="Myrie A."/>
        </authorList>
    </citation>
    <scope>NUCLEOTIDE SEQUENCE [LARGE SCALE GENOMIC DNA]</scope>
    <source>
        <strain evidence="3">JA-Hopewell-2020-01-JO</strain>
        <tissue evidence="3">Whole body</tissue>
    </source>
</reference>
<keyword evidence="2" id="KW-1133">Transmembrane helix</keyword>
<organism evidence="3 4">
    <name type="scientific">Hypothenemus hampei</name>
    <name type="common">Coffee berry borer</name>
    <dbReference type="NCBI Taxonomy" id="57062"/>
    <lineage>
        <taxon>Eukaryota</taxon>
        <taxon>Metazoa</taxon>
        <taxon>Ecdysozoa</taxon>
        <taxon>Arthropoda</taxon>
        <taxon>Hexapoda</taxon>
        <taxon>Insecta</taxon>
        <taxon>Pterygota</taxon>
        <taxon>Neoptera</taxon>
        <taxon>Endopterygota</taxon>
        <taxon>Coleoptera</taxon>
        <taxon>Polyphaga</taxon>
        <taxon>Cucujiformia</taxon>
        <taxon>Curculionidae</taxon>
        <taxon>Scolytinae</taxon>
        <taxon>Hypothenemus</taxon>
    </lineage>
</organism>
<accession>A0ABD1EAX0</accession>
<proteinExistence type="predicted"/>
<feature type="transmembrane region" description="Helical" evidence="2">
    <location>
        <begin position="6"/>
        <end position="27"/>
    </location>
</feature>
<dbReference type="AlphaFoldDB" id="A0ABD1EAX0"/>
<feature type="transmembrane region" description="Helical" evidence="2">
    <location>
        <begin position="260"/>
        <end position="282"/>
    </location>
</feature>
<name>A0ABD1EAX0_HYPHA</name>
<evidence type="ECO:0000256" key="2">
    <source>
        <dbReference type="SAM" id="Phobius"/>
    </source>
</evidence>
<evidence type="ECO:0000256" key="1">
    <source>
        <dbReference type="SAM" id="MobiDB-lite"/>
    </source>
</evidence>
<evidence type="ECO:0000313" key="3">
    <source>
        <dbReference type="EMBL" id="KAL1490849.1"/>
    </source>
</evidence>